<sequence>MTTQQVYSEVAKRIILSTGSLEVLTSAKPKSSEGVKNWVPDWSIIPGKHEWQRLELLQAYEASKGMTPRAAMHHPNISTPLLLVSGVWVDGVRDVYQPASAPEDGYSRFQTIVSHWKAWAQDRLDVKIIKTEPDLPNFFYKTPDESVKLEKKWMQSGHADPFWRLLCRNMMYAPGAGSEGSYRRAQPEDEQSFKDFTRVSVLNRRLTSATIKGNRTFHPVRPESSNRTRNQFFYAMQIMTTGRTLFVTEQGRMGVGPKDTAVGDHVTVLAGSTVPFLLRDASTLQW</sequence>
<dbReference type="PANTHER" id="PTHR24148:SF73">
    <property type="entry name" value="HET DOMAIN PROTEIN (AFU_ORTHOLOGUE AFUA_8G01020)"/>
    <property type="match status" value="1"/>
</dbReference>
<dbReference type="EMBL" id="JAWRVE010000040">
    <property type="protein sequence ID" value="KAL1869645.1"/>
    <property type="molecule type" value="Genomic_DNA"/>
</dbReference>
<organism evidence="1 2">
    <name type="scientific">Diaporthe australafricana</name>
    <dbReference type="NCBI Taxonomy" id="127596"/>
    <lineage>
        <taxon>Eukaryota</taxon>
        <taxon>Fungi</taxon>
        <taxon>Dikarya</taxon>
        <taxon>Ascomycota</taxon>
        <taxon>Pezizomycotina</taxon>
        <taxon>Sordariomycetes</taxon>
        <taxon>Sordariomycetidae</taxon>
        <taxon>Diaporthales</taxon>
        <taxon>Diaporthaceae</taxon>
        <taxon>Diaporthe</taxon>
    </lineage>
</organism>
<dbReference type="PANTHER" id="PTHR24148">
    <property type="entry name" value="ANKYRIN REPEAT DOMAIN-CONTAINING PROTEIN 39 HOMOLOG-RELATED"/>
    <property type="match status" value="1"/>
</dbReference>
<reference evidence="1 2" key="1">
    <citation type="journal article" date="2024" name="IMA Fungus">
        <title>IMA Genome - F19 : A genome assembly and annotation guide to empower mycologists, including annotated draft genome sequences of Ceratocystis pirilliformis, Diaporthe australafricana, Fusarium ophioides, Paecilomyces lecythidis, and Sporothrix stenoceras.</title>
        <authorList>
            <person name="Aylward J."/>
            <person name="Wilson A.M."/>
            <person name="Visagie C.M."/>
            <person name="Spraker J."/>
            <person name="Barnes I."/>
            <person name="Buitendag C."/>
            <person name="Ceriani C."/>
            <person name="Del Mar Angel L."/>
            <person name="du Plessis D."/>
            <person name="Fuchs T."/>
            <person name="Gasser K."/>
            <person name="Kramer D."/>
            <person name="Li W."/>
            <person name="Munsamy K."/>
            <person name="Piso A."/>
            <person name="Price J.L."/>
            <person name="Sonnekus B."/>
            <person name="Thomas C."/>
            <person name="van der Nest A."/>
            <person name="van Dijk A."/>
            <person name="van Heerden A."/>
            <person name="van Vuuren N."/>
            <person name="Yilmaz N."/>
            <person name="Duong T.A."/>
            <person name="van der Merwe N.A."/>
            <person name="Wingfield M.J."/>
            <person name="Wingfield B.D."/>
        </authorList>
    </citation>
    <scope>NUCLEOTIDE SEQUENCE [LARGE SCALE GENOMIC DNA]</scope>
    <source>
        <strain evidence="1 2">CMW 18300</strain>
    </source>
</reference>
<keyword evidence="2" id="KW-1185">Reference proteome</keyword>
<dbReference type="InterPro" id="IPR052895">
    <property type="entry name" value="HetReg/Transcr_Mod"/>
</dbReference>
<evidence type="ECO:0000313" key="2">
    <source>
        <dbReference type="Proteomes" id="UP001583177"/>
    </source>
</evidence>
<name>A0ABR3X1H3_9PEZI</name>
<accession>A0ABR3X1H3</accession>
<evidence type="ECO:0000313" key="1">
    <source>
        <dbReference type="EMBL" id="KAL1869645.1"/>
    </source>
</evidence>
<proteinExistence type="predicted"/>
<protein>
    <submittedName>
        <fullName evidence="1">Uncharacterized protein</fullName>
    </submittedName>
</protein>
<dbReference type="Pfam" id="PF26639">
    <property type="entry name" value="Het-6_barrel"/>
    <property type="match status" value="1"/>
</dbReference>
<comment type="caution">
    <text evidence="1">The sequence shown here is derived from an EMBL/GenBank/DDBJ whole genome shotgun (WGS) entry which is preliminary data.</text>
</comment>
<gene>
    <name evidence="1" type="ORF">Daus18300_005500</name>
</gene>
<dbReference type="Proteomes" id="UP001583177">
    <property type="component" value="Unassembled WGS sequence"/>
</dbReference>